<accession>A0A803QEN0</accession>
<feature type="domain" description="RNase H type-1" evidence="1">
    <location>
        <begin position="208"/>
        <end position="304"/>
    </location>
</feature>
<dbReference type="AlphaFoldDB" id="A0A803QEN0"/>
<reference evidence="2" key="2">
    <citation type="submission" date="2021-03" db="UniProtKB">
        <authorList>
            <consortium name="EnsemblPlants"/>
        </authorList>
    </citation>
    <scope>IDENTIFICATION</scope>
</reference>
<dbReference type="Gramene" id="evm.model.09.1502">
    <property type="protein sequence ID" value="cds.evm.model.09.1502"/>
    <property type="gene ID" value="evm.TU.09.1502"/>
</dbReference>
<evidence type="ECO:0000313" key="2">
    <source>
        <dbReference type="EnsemblPlants" id="cds.evm.model.09.1502"/>
    </source>
</evidence>
<dbReference type="Proteomes" id="UP000596661">
    <property type="component" value="Chromosome 9"/>
</dbReference>
<keyword evidence="3" id="KW-1185">Reference proteome</keyword>
<dbReference type="EMBL" id="UZAU01000772">
    <property type="status" value="NOT_ANNOTATED_CDS"/>
    <property type="molecule type" value="Genomic_DNA"/>
</dbReference>
<dbReference type="InterPro" id="IPR052929">
    <property type="entry name" value="RNase_H-like_EbsB-rel"/>
</dbReference>
<dbReference type="InterPro" id="IPR036397">
    <property type="entry name" value="RNaseH_sf"/>
</dbReference>
<organism evidence="2 3">
    <name type="scientific">Cannabis sativa</name>
    <name type="common">Hemp</name>
    <name type="synonym">Marijuana</name>
    <dbReference type="NCBI Taxonomy" id="3483"/>
    <lineage>
        <taxon>Eukaryota</taxon>
        <taxon>Viridiplantae</taxon>
        <taxon>Streptophyta</taxon>
        <taxon>Embryophyta</taxon>
        <taxon>Tracheophyta</taxon>
        <taxon>Spermatophyta</taxon>
        <taxon>Magnoliopsida</taxon>
        <taxon>eudicotyledons</taxon>
        <taxon>Gunneridae</taxon>
        <taxon>Pentapetalae</taxon>
        <taxon>rosids</taxon>
        <taxon>fabids</taxon>
        <taxon>Rosales</taxon>
        <taxon>Cannabaceae</taxon>
        <taxon>Cannabis</taxon>
    </lineage>
</organism>
<dbReference type="PANTHER" id="PTHR47074:SF11">
    <property type="entry name" value="REVERSE TRANSCRIPTASE-LIKE PROTEIN"/>
    <property type="match status" value="1"/>
</dbReference>
<dbReference type="SUPFAM" id="SSF53098">
    <property type="entry name" value="Ribonuclease H-like"/>
    <property type="match status" value="1"/>
</dbReference>
<dbReference type="GO" id="GO:0004523">
    <property type="term" value="F:RNA-DNA hybrid ribonuclease activity"/>
    <property type="evidence" value="ECO:0007669"/>
    <property type="project" value="InterPro"/>
</dbReference>
<evidence type="ECO:0000313" key="3">
    <source>
        <dbReference type="Proteomes" id="UP000596661"/>
    </source>
</evidence>
<dbReference type="PANTHER" id="PTHR47074">
    <property type="entry name" value="BNAC02G40300D PROTEIN"/>
    <property type="match status" value="1"/>
</dbReference>
<dbReference type="InterPro" id="IPR044730">
    <property type="entry name" value="RNase_H-like_dom_plant"/>
</dbReference>
<dbReference type="Pfam" id="PF13456">
    <property type="entry name" value="RVT_3"/>
    <property type="match status" value="1"/>
</dbReference>
<reference evidence="2" key="1">
    <citation type="submission" date="2018-11" db="EMBL/GenBank/DDBJ databases">
        <authorList>
            <person name="Grassa J C."/>
        </authorList>
    </citation>
    <scope>NUCLEOTIDE SEQUENCE [LARGE SCALE GENOMIC DNA]</scope>
</reference>
<proteinExistence type="predicted"/>
<dbReference type="EnsemblPlants" id="evm.model.09.1502">
    <property type="protein sequence ID" value="cds.evm.model.09.1502"/>
    <property type="gene ID" value="evm.TU.09.1502"/>
</dbReference>
<evidence type="ECO:0000259" key="1">
    <source>
        <dbReference type="Pfam" id="PF13456"/>
    </source>
</evidence>
<dbReference type="InterPro" id="IPR012337">
    <property type="entry name" value="RNaseH-like_sf"/>
</dbReference>
<dbReference type="GO" id="GO:0003676">
    <property type="term" value="F:nucleic acid binding"/>
    <property type="evidence" value="ECO:0007669"/>
    <property type="project" value="InterPro"/>
</dbReference>
<dbReference type="Gene3D" id="3.30.420.10">
    <property type="entry name" value="Ribonuclease H-like superfamily/Ribonuclease H"/>
    <property type="match status" value="1"/>
</dbReference>
<name>A0A803QEN0_CANSA</name>
<dbReference type="InterPro" id="IPR002156">
    <property type="entry name" value="RNaseH_domain"/>
</dbReference>
<dbReference type="CDD" id="cd06222">
    <property type="entry name" value="RNase_H_like"/>
    <property type="match status" value="1"/>
</dbReference>
<dbReference type="OMA" id="DILEWCE"/>
<protein>
    <recommendedName>
        <fullName evidence="1">RNase H type-1 domain-containing protein</fullName>
    </recommendedName>
</protein>
<sequence>MCKSNEKGGLGFETRSYLIRLCWLSKFGEYDVGKKLILKGYRWRVGDGYAVRALEDPWLPRPVTCRVYDKPEFPHQLYVVDLNLANGGWDESFIRAHFNEVDANLILRLLSGDWGVEDKVMWHYTRMSKEVWKRCGLWDVIQKGRSNDVLMAFHEIQKVCSSSSFEFIMVVSWHLWSIRNNFIHGECLPRAGDILEWCENYIQDFQQDAGFSLQGEGAATGVVIRDGEGVVSFASATVVHYASIPLVAELMAIRECIKAAIQRRLSLFEVRSDCLQAVSLINGAEVSCRQEDGLIVEIQSLLRHHSAIWGAVCISGSECSCSCISQLHFDKQS</sequence>